<dbReference type="Proteomes" id="UP000663859">
    <property type="component" value="Unassembled WGS sequence"/>
</dbReference>
<sequence length="101" mass="10984">MREGVTGACQASEARARFPVETLPYWSGGHRDQPRIISPWVERGRLGNLARIRGIRSNLDGKSGKQAKATFAHACEKDRAGLCSIGQAACDRTVESSQEEA</sequence>
<proteinExistence type="predicted"/>
<dbReference type="EMBL" id="CAJNOB010000001">
    <property type="protein sequence ID" value="CAF0689120.1"/>
    <property type="molecule type" value="Genomic_DNA"/>
</dbReference>
<organism evidence="1 2">
    <name type="scientific">Candidatus Methylacidithermus pantelleriae</name>
    <dbReference type="NCBI Taxonomy" id="2744239"/>
    <lineage>
        <taxon>Bacteria</taxon>
        <taxon>Pseudomonadati</taxon>
        <taxon>Verrucomicrobiota</taxon>
        <taxon>Methylacidiphilae</taxon>
        <taxon>Methylacidiphilales</taxon>
        <taxon>Methylacidiphilaceae</taxon>
        <taxon>Candidatus Methylacidithermus</taxon>
    </lineage>
</organism>
<protein>
    <submittedName>
        <fullName evidence="1">Uncharacterized protein</fullName>
    </submittedName>
</protein>
<evidence type="ECO:0000313" key="1">
    <source>
        <dbReference type="EMBL" id="CAF0689120.1"/>
    </source>
</evidence>
<gene>
    <name evidence="1" type="ORF">MPNT_10117</name>
</gene>
<comment type="caution">
    <text evidence="1">The sequence shown here is derived from an EMBL/GenBank/DDBJ whole genome shotgun (WGS) entry which is preliminary data.</text>
</comment>
<dbReference type="AlphaFoldDB" id="A0A8J2BK25"/>
<name>A0A8J2BK25_9BACT</name>
<reference evidence="1" key="1">
    <citation type="submission" date="2021-02" db="EMBL/GenBank/DDBJ databases">
        <authorList>
            <person name="Cremers G."/>
            <person name="Picone N."/>
        </authorList>
    </citation>
    <scope>NUCLEOTIDE SEQUENCE</scope>
    <source>
        <strain evidence="1">PQ17</strain>
    </source>
</reference>
<evidence type="ECO:0000313" key="2">
    <source>
        <dbReference type="Proteomes" id="UP000663859"/>
    </source>
</evidence>
<accession>A0A8J2BK25</accession>
<keyword evidence="2" id="KW-1185">Reference proteome</keyword>